<dbReference type="InterPro" id="IPR001087">
    <property type="entry name" value="GDSL"/>
</dbReference>
<sequence length="384" mass="42575">MSYISSISLLSIPSHASIADASPTTPCLNKDGGVEQLGGAEPQWDGEVGRRRHWWRRERQAWWLRGLELGHRPPEPPRHEEVFSNGLNIPDIINEHLGAEPTLPYLSPDLRGAKLLVGANFASAGVGILNDTGIQFVSEHREDEQAAAVLRGVPQERLRALVGAARARRIVNGALVLITLGGNDFVTNYYLVPFSLRSQQFALPDYVRFLISEYKKILQVRIHFVFFLSIDSSLMCSSVGMAWHWQRLYDMGARWVLVTGTGPLGCAPHVMRAAELFNPQLSRALQELAGEPVPVEEHVADRRGGGEVPQERTGERIEVEAERVQRRQIVVAAEGDADAAMATADTASPRAFRQIERDERAVVVRQRGTRHGSVAVGNRRPWTG</sequence>
<dbReference type="STRING" id="40148.A0A0D9Y9D8"/>
<keyword evidence="5" id="KW-1185">Reference proteome</keyword>
<organism evidence="4">
    <name type="scientific">Oryza glumipatula</name>
    <dbReference type="NCBI Taxonomy" id="40148"/>
    <lineage>
        <taxon>Eukaryota</taxon>
        <taxon>Viridiplantae</taxon>
        <taxon>Streptophyta</taxon>
        <taxon>Embryophyta</taxon>
        <taxon>Tracheophyta</taxon>
        <taxon>Spermatophyta</taxon>
        <taxon>Magnoliopsida</taxon>
        <taxon>Liliopsida</taxon>
        <taxon>Poales</taxon>
        <taxon>Poaceae</taxon>
        <taxon>BOP clade</taxon>
        <taxon>Oryzoideae</taxon>
        <taxon>Oryzeae</taxon>
        <taxon>Oryzinae</taxon>
        <taxon>Oryza</taxon>
    </lineage>
</organism>
<proteinExistence type="inferred from homology"/>
<dbReference type="PANTHER" id="PTHR45648:SF160">
    <property type="entry name" value="GDSL-LIKE LIPASE_ACYLHYDROLASE FAMILY PROTEIN, EXPRESSED"/>
    <property type="match status" value="1"/>
</dbReference>
<protein>
    <recommendedName>
        <fullName evidence="6">GDSL esterase/lipase</fullName>
    </recommendedName>
</protein>
<dbReference type="InterPro" id="IPR051058">
    <property type="entry name" value="GDSL_Est/Lipase"/>
</dbReference>
<keyword evidence="3" id="KW-0442">Lipid degradation</keyword>
<dbReference type="Gramene" id="OGLUM01G20210.1">
    <property type="protein sequence ID" value="OGLUM01G20210.1"/>
    <property type="gene ID" value="OGLUM01G20210"/>
</dbReference>
<reference evidence="4" key="2">
    <citation type="submission" date="2015-04" db="UniProtKB">
        <authorList>
            <consortium name="EnsemblPlants"/>
        </authorList>
    </citation>
    <scope>IDENTIFICATION</scope>
</reference>
<dbReference type="EnsemblPlants" id="OGLUM01G20210.1">
    <property type="protein sequence ID" value="OGLUM01G20210.1"/>
    <property type="gene ID" value="OGLUM01G20210"/>
</dbReference>
<keyword evidence="3" id="KW-0443">Lipid metabolism</keyword>
<dbReference type="InterPro" id="IPR036514">
    <property type="entry name" value="SGNH_hydro_sf"/>
</dbReference>
<keyword evidence="2" id="KW-0378">Hydrolase</keyword>
<dbReference type="GO" id="GO:0016788">
    <property type="term" value="F:hydrolase activity, acting on ester bonds"/>
    <property type="evidence" value="ECO:0007669"/>
    <property type="project" value="InterPro"/>
</dbReference>
<reference evidence="4" key="1">
    <citation type="submission" date="2013-08" db="EMBL/GenBank/DDBJ databases">
        <title>Oryza genome evolution.</title>
        <authorList>
            <person name="Wing R.A."/>
            <person name="Panaud O."/>
            <person name="Oliveira A.C."/>
        </authorList>
    </citation>
    <scope>NUCLEOTIDE SEQUENCE</scope>
</reference>
<dbReference type="PANTHER" id="PTHR45648">
    <property type="entry name" value="GDSL LIPASE/ACYLHYDROLASE FAMILY PROTEIN (AFU_ORTHOLOGUE AFUA_4G14700)"/>
    <property type="match status" value="1"/>
</dbReference>
<dbReference type="AlphaFoldDB" id="A0A0D9Y9D8"/>
<name>A0A0D9Y9D8_9ORYZ</name>
<evidence type="ECO:0000313" key="4">
    <source>
        <dbReference type="EnsemblPlants" id="OGLUM01G20210.1"/>
    </source>
</evidence>
<comment type="similarity">
    <text evidence="1">Belongs to the 'GDSL' lipolytic enzyme family.</text>
</comment>
<accession>A0A0D9Y9D8</accession>
<evidence type="ECO:0000256" key="2">
    <source>
        <dbReference type="ARBA" id="ARBA00022801"/>
    </source>
</evidence>
<dbReference type="eggNOG" id="ENOG502QQP0">
    <property type="taxonomic scope" value="Eukaryota"/>
</dbReference>
<dbReference type="HOGENOM" id="CLU_060838_0_0_1"/>
<evidence type="ECO:0000256" key="3">
    <source>
        <dbReference type="ARBA" id="ARBA00022963"/>
    </source>
</evidence>
<dbReference type="Gene3D" id="3.40.50.1110">
    <property type="entry name" value="SGNH hydrolase"/>
    <property type="match status" value="1"/>
</dbReference>
<reference evidence="4" key="3">
    <citation type="submission" date="2018-05" db="EMBL/GenBank/DDBJ databases">
        <title>OgluRS3 (Oryza glumaepatula Reference Sequence Version 3).</title>
        <authorList>
            <person name="Zhang J."/>
            <person name="Kudrna D."/>
            <person name="Lee S."/>
            <person name="Talag J."/>
            <person name="Welchert J."/>
            <person name="Wing R.A."/>
        </authorList>
    </citation>
    <scope>NUCLEOTIDE SEQUENCE [LARGE SCALE GENOMIC DNA]</scope>
</reference>
<dbReference type="Pfam" id="PF00657">
    <property type="entry name" value="Lipase_GDSL"/>
    <property type="match status" value="1"/>
</dbReference>
<evidence type="ECO:0000313" key="5">
    <source>
        <dbReference type="Proteomes" id="UP000026961"/>
    </source>
</evidence>
<dbReference type="GO" id="GO:0016042">
    <property type="term" value="P:lipid catabolic process"/>
    <property type="evidence" value="ECO:0007669"/>
    <property type="project" value="UniProtKB-KW"/>
</dbReference>
<evidence type="ECO:0008006" key="6">
    <source>
        <dbReference type="Google" id="ProtNLM"/>
    </source>
</evidence>
<evidence type="ECO:0000256" key="1">
    <source>
        <dbReference type="ARBA" id="ARBA00008668"/>
    </source>
</evidence>
<dbReference type="Proteomes" id="UP000026961">
    <property type="component" value="Chromosome 1"/>
</dbReference>